<proteinExistence type="predicted"/>
<evidence type="ECO:0000313" key="2">
    <source>
        <dbReference type="Proteomes" id="UP000314294"/>
    </source>
</evidence>
<name>A0A4Z2FTS2_9TELE</name>
<accession>A0A4Z2FTS2</accession>
<comment type="caution">
    <text evidence="1">The sequence shown here is derived from an EMBL/GenBank/DDBJ whole genome shotgun (WGS) entry which is preliminary data.</text>
</comment>
<protein>
    <submittedName>
        <fullName evidence="1">Uncharacterized protein</fullName>
    </submittedName>
</protein>
<organism evidence="1 2">
    <name type="scientific">Liparis tanakae</name>
    <name type="common">Tanaka's snailfish</name>
    <dbReference type="NCBI Taxonomy" id="230148"/>
    <lineage>
        <taxon>Eukaryota</taxon>
        <taxon>Metazoa</taxon>
        <taxon>Chordata</taxon>
        <taxon>Craniata</taxon>
        <taxon>Vertebrata</taxon>
        <taxon>Euteleostomi</taxon>
        <taxon>Actinopterygii</taxon>
        <taxon>Neopterygii</taxon>
        <taxon>Teleostei</taxon>
        <taxon>Neoteleostei</taxon>
        <taxon>Acanthomorphata</taxon>
        <taxon>Eupercaria</taxon>
        <taxon>Perciformes</taxon>
        <taxon>Cottioidei</taxon>
        <taxon>Cottales</taxon>
        <taxon>Liparidae</taxon>
        <taxon>Liparis</taxon>
    </lineage>
</organism>
<keyword evidence="2" id="KW-1185">Reference proteome</keyword>
<dbReference type="Proteomes" id="UP000314294">
    <property type="component" value="Unassembled WGS sequence"/>
</dbReference>
<evidence type="ECO:0000313" key="1">
    <source>
        <dbReference type="EMBL" id="TNN44173.1"/>
    </source>
</evidence>
<dbReference type="EMBL" id="SRLO01000919">
    <property type="protein sequence ID" value="TNN44173.1"/>
    <property type="molecule type" value="Genomic_DNA"/>
</dbReference>
<sequence>MRECLAPKARCIYLGNDSHLDRQGVCPPRVSSGCFCLLFANASDCCIGGCRGNKGCLAFPRRCERRNT</sequence>
<reference evidence="1 2" key="1">
    <citation type="submission" date="2019-03" db="EMBL/GenBank/DDBJ databases">
        <title>First draft genome of Liparis tanakae, snailfish: a comprehensive survey of snailfish specific genes.</title>
        <authorList>
            <person name="Kim W."/>
            <person name="Song I."/>
            <person name="Jeong J.-H."/>
            <person name="Kim D."/>
            <person name="Kim S."/>
            <person name="Ryu S."/>
            <person name="Song J.Y."/>
            <person name="Lee S.K."/>
        </authorList>
    </citation>
    <scope>NUCLEOTIDE SEQUENCE [LARGE SCALE GENOMIC DNA]</scope>
    <source>
        <tissue evidence="1">Muscle</tissue>
    </source>
</reference>
<dbReference type="AlphaFoldDB" id="A0A4Z2FTS2"/>
<gene>
    <name evidence="1" type="ORF">EYF80_045618</name>
</gene>